<dbReference type="SUPFAM" id="SSF74788">
    <property type="entry name" value="Cullin repeat-like"/>
    <property type="match status" value="1"/>
</dbReference>
<dbReference type="EMBL" id="CP136897">
    <property type="protein sequence ID" value="WOL18121.1"/>
    <property type="molecule type" value="Genomic_DNA"/>
</dbReference>
<dbReference type="InterPro" id="IPR032403">
    <property type="entry name" value="Exo84_C"/>
</dbReference>
<feature type="region of interest" description="Disordered" evidence="4">
    <location>
        <begin position="115"/>
        <end position="183"/>
    </location>
</feature>
<feature type="compositionally biased region" description="Acidic residues" evidence="4">
    <location>
        <begin position="485"/>
        <end position="502"/>
    </location>
</feature>
<dbReference type="PANTHER" id="PTHR21426:SF2">
    <property type="entry name" value="EXOCYST COMPLEX COMPONENT EXO84C"/>
    <property type="match status" value="1"/>
</dbReference>
<feature type="compositionally biased region" description="Polar residues" evidence="4">
    <location>
        <begin position="657"/>
        <end position="675"/>
    </location>
</feature>
<dbReference type="GO" id="GO:0000145">
    <property type="term" value="C:exocyst"/>
    <property type="evidence" value="ECO:0007669"/>
    <property type="project" value="InterPro"/>
</dbReference>
<dbReference type="GO" id="GO:0006887">
    <property type="term" value="P:exocytosis"/>
    <property type="evidence" value="ECO:0007669"/>
    <property type="project" value="UniProtKB-KW"/>
</dbReference>
<dbReference type="GO" id="GO:0006893">
    <property type="term" value="P:Golgi to plasma membrane transport"/>
    <property type="evidence" value="ECO:0007669"/>
    <property type="project" value="TreeGrafter"/>
</dbReference>
<feature type="region of interest" description="Disordered" evidence="4">
    <location>
        <begin position="746"/>
        <end position="776"/>
    </location>
</feature>
<feature type="region of interest" description="Disordered" evidence="4">
    <location>
        <begin position="628"/>
        <end position="675"/>
    </location>
</feature>
<feature type="compositionally biased region" description="Acidic residues" evidence="4">
    <location>
        <begin position="1"/>
        <end position="10"/>
    </location>
</feature>
<keyword evidence="7" id="KW-1185">Reference proteome</keyword>
<evidence type="ECO:0000256" key="3">
    <source>
        <dbReference type="ARBA" id="ARBA00022483"/>
    </source>
</evidence>
<feature type="region of interest" description="Disordered" evidence="4">
    <location>
        <begin position="478"/>
        <end position="540"/>
    </location>
</feature>
<dbReference type="Proteomes" id="UP001327560">
    <property type="component" value="Chromosome 8"/>
</dbReference>
<dbReference type="InterPro" id="IPR033961">
    <property type="entry name" value="Exo84"/>
</dbReference>
<feature type="domain" description="Exocyst component Exo84 C-terminal" evidence="5">
    <location>
        <begin position="902"/>
        <end position="1104"/>
    </location>
</feature>
<evidence type="ECO:0000259" key="5">
    <source>
        <dbReference type="Pfam" id="PF16528"/>
    </source>
</evidence>
<evidence type="ECO:0000256" key="4">
    <source>
        <dbReference type="SAM" id="MobiDB-lite"/>
    </source>
</evidence>
<evidence type="ECO:0000256" key="2">
    <source>
        <dbReference type="ARBA" id="ARBA00022448"/>
    </source>
</evidence>
<accession>A0AAQ3QQX2</accession>
<proteinExistence type="inferred from homology"/>
<gene>
    <name evidence="6" type="ORF">Cni_G26914</name>
</gene>
<dbReference type="PANTHER" id="PTHR21426">
    <property type="entry name" value="EXOCYST COMPLEX COMPONENT 8"/>
    <property type="match status" value="1"/>
</dbReference>
<organism evidence="6 7">
    <name type="scientific">Canna indica</name>
    <name type="common">Indian-shot</name>
    <dbReference type="NCBI Taxonomy" id="4628"/>
    <lineage>
        <taxon>Eukaryota</taxon>
        <taxon>Viridiplantae</taxon>
        <taxon>Streptophyta</taxon>
        <taxon>Embryophyta</taxon>
        <taxon>Tracheophyta</taxon>
        <taxon>Spermatophyta</taxon>
        <taxon>Magnoliopsida</taxon>
        <taxon>Liliopsida</taxon>
        <taxon>Zingiberales</taxon>
        <taxon>Cannaceae</taxon>
        <taxon>Canna</taxon>
    </lineage>
</organism>
<comment type="similarity">
    <text evidence="1">Belongs to the EXO84 family.</text>
</comment>
<evidence type="ECO:0000313" key="7">
    <source>
        <dbReference type="Proteomes" id="UP001327560"/>
    </source>
</evidence>
<dbReference type="GO" id="GO:0008104">
    <property type="term" value="P:intracellular protein localization"/>
    <property type="evidence" value="ECO:0007669"/>
    <property type="project" value="TreeGrafter"/>
</dbReference>
<protein>
    <submittedName>
        <fullName evidence="6">Exocyst complex component EXO84C isoform X1</fullName>
    </submittedName>
</protein>
<feature type="compositionally biased region" description="Basic and acidic residues" evidence="4">
    <location>
        <begin position="162"/>
        <end position="183"/>
    </location>
</feature>
<evidence type="ECO:0000256" key="1">
    <source>
        <dbReference type="ARBA" id="ARBA00007210"/>
    </source>
</evidence>
<reference evidence="6 7" key="1">
    <citation type="submission" date="2023-10" db="EMBL/GenBank/DDBJ databases">
        <title>Chromosome-scale genome assembly provides insights into flower coloration mechanisms of Canna indica.</title>
        <authorList>
            <person name="Li C."/>
        </authorList>
    </citation>
    <scope>NUCLEOTIDE SEQUENCE [LARGE SCALE GENOMIC DNA]</scope>
    <source>
        <tissue evidence="6">Flower</tissue>
    </source>
</reference>
<evidence type="ECO:0000313" key="6">
    <source>
        <dbReference type="EMBL" id="WOL18121.1"/>
    </source>
</evidence>
<sequence>MSESLEDDLLLPDQASSPVPKLKLRRLKKGSQSDPRDIPTADPNPSPSADEVLEFEVLKPTAPQALEESLPQSVNSVIGSDEIGTEKGQDLEELDPLFPDLARQDLKDADIGREEEGFDWGGESGSAGVEETNDEFVNVKSAKKRLNLEQEGETTKKSKKNKSGEKTKESVRDKKRLEKERKAQLVQIHSETQRLLRETRDAAFKPVSLVQKPISSVLEKIRLRKLEMLKRCNNFNHSESINETVNCEADNSHDVNLIVPENGKEDVNSKENNLLHSEESLDAGEVESIPNLCKNQLHNEASNPNSEDAVQTQCIENEDISNDSQETGGSSQLMFNINDTSHNSSLMLSNSRSKLVSMDVGGPSSSSSQEDDTEKVDLRPPKVVNMNSYSEGGHLKAFFDDEAEEEDDSDHDMMRFQENEEDDSDDHEEINDLIASGFEEAPIDYERRNQLHQKWLEQQDATATDNFLQRLRCHQKLKEPSFSHEEEENEEFSEDSGEEESVDILPTNIARQNRKMAKQMSAKMYTDDHDTYLPSDDEETEQALIRQRLQKQNDESTFASVTDDAHSKEVFGLIKKMNVAPESKKQYVLSSSVVIIQSFLGRATSSIHSSHKQGSTVVRAYIFGRDDSNSRSSISAPENLQDLDQIENRHKKPSAKYSGSQMKSSATTKTDAQANSGSSLFQILRQSSACFDKQMDTRMKSSENTTETEAAHQFSAFKLGRSLFGATKKQPFDLSSPSWVSTLEGRISRGGRKEGEGRRLSRIDQMESSEEEDDFPTHEWITPQSSINSIYQSHTEKGIRKVCSELLELKDAVENLSGNMQSKYLAFLRLSEEVIEMEQELIDLQKHVSAQGILVQDLMSGVCRELEVWNKYSSEEPDPEEELSEINQLLHNDMEDPKITFLETIDVLLAEHKLEEALLTITTEEKNSPELCDSGNSSVEGSSYRLAFLKKKELLVDKVVEIAEQPYICIAELRKATSNLVKLGKGSLALKLILNAYDSRLQKNIEAFIPSCSVYTETYTAILSQLVFSTISVAAKESTLIVGDMANYMNRIVQWAEDEIESFVRLVKENSPSAETAIALRSTCVCVQASLSHCSLLESQGLKFSKLIMVLLFPYIEEVLDLNFRRAKRKVTDLTKHDNVALLASQLDLPLSVATPPTILFSGIGKAFMSIVEDILDQLTPMVISHFGGSILNKLLHLFDKFVEILIKALPGPSEDDNLIEPKESEGFRAETDAEQLGLLGTAYTVALELLPMSVSKIVTLHNENKEVGGGTSESRSAVAVSTLGYKDWRRNLQHSLDKLRDHFCRQYVLTFIYSREGKARLDARIYLDGKGDDLFWDSEPLPSLPFRGLFGRLQQLTSVAGDVLLGKEKIQKVLLSRLTETVVMWLSEEHEFWDVFEDESVQLQPLGLQQLILDMHFIVEIAVCGGYSSRNVNQLVSAVITRAIGTFSTRGIDPQSALPEDEWFVDTAKTAINKLMGTSESEMSEADEHIAILDEISDSDESLSSPSIIESVDSFASANMGETDSPVYFTDPDT</sequence>
<feature type="region of interest" description="Disordered" evidence="4">
    <location>
        <begin position="356"/>
        <end position="378"/>
    </location>
</feature>
<dbReference type="InterPro" id="IPR016159">
    <property type="entry name" value="Cullin_repeat-like_dom_sf"/>
</dbReference>
<keyword evidence="2" id="KW-0813">Transport</keyword>
<name>A0AAQ3QQX2_9LILI</name>
<keyword evidence="3" id="KW-0268">Exocytosis</keyword>
<feature type="region of interest" description="Disordered" evidence="4">
    <location>
        <begin position="1"/>
        <end position="93"/>
    </location>
</feature>
<feature type="compositionally biased region" description="Basic and acidic residues" evidence="4">
    <location>
        <begin position="751"/>
        <end position="765"/>
    </location>
</feature>
<dbReference type="Pfam" id="PF16528">
    <property type="entry name" value="Exo84_C"/>
    <property type="match status" value="1"/>
</dbReference>